<keyword evidence="5" id="KW-0560">Oxidoreductase</keyword>
<dbReference type="GO" id="GO:0005737">
    <property type="term" value="C:cytoplasm"/>
    <property type="evidence" value="ECO:0007669"/>
    <property type="project" value="TreeGrafter"/>
</dbReference>
<dbReference type="FunFam" id="3.40.50.720:FF:000013">
    <property type="entry name" value="Malate dehydrogenase"/>
    <property type="match status" value="2"/>
</dbReference>
<comment type="catalytic activity">
    <reaction evidence="7">
        <text>(S)-malate + NAD(+) = oxaloacetate + NADH + H(+)</text>
        <dbReference type="Rhea" id="RHEA:21432"/>
        <dbReference type="ChEBI" id="CHEBI:15378"/>
        <dbReference type="ChEBI" id="CHEBI:15589"/>
        <dbReference type="ChEBI" id="CHEBI:16452"/>
        <dbReference type="ChEBI" id="CHEBI:57540"/>
        <dbReference type="ChEBI" id="CHEBI:57945"/>
        <dbReference type="EC" id="1.1.1.37"/>
    </reaction>
</comment>
<dbReference type="PANTHER" id="PTHR11540">
    <property type="entry name" value="MALATE AND LACTATE DEHYDROGENASE"/>
    <property type="match status" value="1"/>
</dbReference>
<dbReference type="InterPro" id="IPR015955">
    <property type="entry name" value="Lactate_DH/Glyco_Ohase_4_C"/>
</dbReference>
<feature type="domain" description="Lactate/malate dehydrogenase N-terminal" evidence="8">
    <location>
        <begin position="5"/>
        <end position="151"/>
    </location>
</feature>
<dbReference type="SUPFAM" id="SSF56327">
    <property type="entry name" value="LDH C-terminal domain-like"/>
    <property type="match status" value="2"/>
</dbReference>
<evidence type="ECO:0000256" key="4">
    <source>
        <dbReference type="ARBA" id="ARBA00022532"/>
    </source>
</evidence>
<dbReference type="CDD" id="cd01337">
    <property type="entry name" value="MDH_glyoxysomal_mitochondrial"/>
    <property type="match status" value="2"/>
</dbReference>
<sequence>MSSFKVALLGACGGIGQPLALLLKLNQKISELALYDIKQARTPCAGVAEDLSHINTPAEVKGYAGEEELEACLSGSKLIVMTAGVPRKPGMTRDDLFAINAGIAKGLAKACAKYAPEAIFCIVTNPVNSIVPACAEVYKQAGVFNPNKVLGVSLLDTIRAETFVAKETKSDVNKVTVPVIGGHAGVTIMPWFSHATPKVDFDETTLTTLDKHVQNAGTDVVNAKAGAGSATLAMAYAAARFVEVVIRGMHGEQASASTYFNHPYGDVQFFSYLCDFGPEGVSKVHPIEGLSDHESGRLQEVIGKLKVDIQRGIDFANKQDIIIYYTVFVSLIVMSSFKVALLGACGGIGQPLALLLKLNQKISELALYDIKQARTPCAGVAEDLSHINTPAEVKGYAGEEELEACLTGSKLIVMTAGVPRKPGMTRDDLFAINAGIAKGLAKACAKYAPEAIFCIVTNPVNSIVPACAEVYKQAGVFNPNKVLGVSLLDTIRAETFVAKQTKTDVNKVTVPVIGGHAGVTIMPWFSHATPKVDFDEATLTTLDKHVQNAGTDVVNAKAGAGSATLAMAYAAAQFVEVVIRGMHGEQASASTYFNHPYGDVQFFSYLCDFGPEGVSKVHPIEGLSDHESGRLQEVIGKLKVDIQRGIDFANKQE</sequence>
<dbReference type="InterPro" id="IPR036291">
    <property type="entry name" value="NAD(P)-bd_dom_sf"/>
</dbReference>
<dbReference type="Proteomes" id="UP000541610">
    <property type="component" value="Unassembled WGS sequence"/>
</dbReference>
<evidence type="ECO:0000256" key="3">
    <source>
        <dbReference type="ARBA" id="ARBA00012995"/>
    </source>
</evidence>
<dbReference type="InterPro" id="IPR010097">
    <property type="entry name" value="Malate_DH_type1"/>
</dbReference>
<protein>
    <recommendedName>
        <fullName evidence="3">malate dehydrogenase</fullName>
        <ecNumber evidence="3">1.1.1.37</ecNumber>
    </recommendedName>
</protein>
<dbReference type="Pfam" id="PF02866">
    <property type="entry name" value="Ldh_1_C"/>
    <property type="match status" value="2"/>
</dbReference>
<dbReference type="GO" id="GO:0030060">
    <property type="term" value="F:L-malate dehydrogenase (NAD+) activity"/>
    <property type="evidence" value="ECO:0007669"/>
    <property type="project" value="UniProtKB-EC"/>
</dbReference>
<feature type="domain" description="Lactate/malate dehydrogenase N-terminal" evidence="8">
    <location>
        <begin position="338"/>
        <end position="484"/>
    </location>
</feature>
<dbReference type="SUPFAM" id="SSF51735">
    <property type="entry name" value="NAD(P)-binding Rossmann-fold domains"/>
    <property type="match status" value="2"/>
</dbReference>
<evidence type="ECO:0000259" key="8">
    <source>
        <dbReference type="Pfam" id="PF00056"/>
    </source>
</evidence>
<dbReference type="EMBL" id="JABANP010000007">
    <property type="protein sequence ID" value="KAF4696861.1"/>
    <property type="molecule type" value="Genomic_DNA"/>
</dbReference>
<dbReference type="InterPro" id="IPR001236">
    <property type="entry name" value="Lactate/malate_DH_N"/>
</dbReference>
<name>A0A7J6PMW9_PEROL</name>
<dbReference type="Gene3D" id="3.40.50.720">
    <property type="entry name" value="NAD(P)-binding Rossmann-like Domain"/>
    <property type="match status" value="2"/>
</dbReference>
<evidence type="ECO:0000256" key="6">
    <source>
        <dbReference type="ARBA" id="ARBA00023027"/>
    </source>
</evidence>
<feature type="domain" description="Lactate/malate dehydrogenase C-terminal" evidence="9">
    <location>
        <begin position="488"/>
        <end position="648"/>
    </location>
</feature>
<dbReference type="AlphaFoldDB" id="A0A7J6PMW9"/>
<keyword evidence="4" id="KW-0816">Tricarboxylic acid cycle</keyword>
<dbReference type="OrthoDB" id="4069699at2759"/>
<dbReference type="InterPro" id="IPR022383">
    <property type="entry name" value="Lactate/malate_DH_C"/>
</dbReference>
<reference evidence="10 11" key="1">
    <citation type="submission" date="2020-04" db="EMBL/GenBank/DDBJ databases">
        <title>Perkinsus olseni comparative genomics.</title>
        <authorList>
            <person name="Bogema D.R."/>
        </authorList>
    </citation>
    <scope>NUCLEOTIDE SEQUENCE [LARGE SCALE GENOMIC DNA]</scope>
    <source>
        <strain evidence="10">00978-12</strain>
    </source>
</reference>
<gene>
    <name evidence="10" type="ORF">FOZ60_014622</name>
</gene>
<dbReference type="Pfam" id="PF00056">
    <property type="entry name" value="Ldh_1_N"/>
    <property type="match status" value="2"/>
</dbReference>
<dbReference type="PANTHER" id="PTHR11540:SF16">
    <property type="entry name" value="MALATE DEHYDROGENASE, MITOCHONDRIAL"/>
    <property type="match status" value="1"/>
</dbReference>
<dbReference type="EC" id="1.1.1.37" evidence="3"/>
<comment type="caution">
    <text evidence="10">The sequence shown here is derived from an EMBL/GenBank/DDBJ whole genome shotgun (WGS) entry which is preliminary data.</text>
</comment>
<dbReference type="GO" id="GO:0006099">
    <property type="term" value="P:tricarboxylic acid cycle"/>
    <property type="evidence" value="ECO:0007669"/>
    <property type="project" value="UniProtKB-KW"/>
</dbReference>
<evidence type="ECO:0000256" key="7">
    <source>
        <dbReference type="ARBA" id="ARBA00048313"/>
    </source>
</evidence>
<dbReference type="Gene3D" id="3.90.110.10">
    <property type="entry name" value="Lactate dehydrogenase/glycoside hydrolase, family 4, C-terminal"/>
    <property type="match status" value="2"/>
</dbReference>
<proteinExistence type="inferred from homology"/>
<evidence type="ECO:0000256" key="2">
    <source>
        <dbReference type="ARBA" id="ARBA00011738"/>
    </source>
</evidence>
<feature type="domain" description="Lactate/malate dehydrogenase C-terminal" evidence="9">
    <location>
        <begin position="155"/>
        <end position="315"/>
    </location>
</feature>
<evidence type="ECO:0000313" key="11">
    <source>
        <dbReference type="Proteomes" id="UP000541610"/>
    </source>
</evidence>
<accession>A0A7J6PMW9</accession>
<organism evidence="10 11">
    <name type="scientific">Perkinsus olseni</name>
    <name type="common">Perkinsus atlanticus</name>
    <dbReference type="NCBI Taxonomy" id="32597"/>
    <lineage>
        <taxon>Eukaryota</taxon>
        <taxon>Sar</taxon>
        <taxon>Alveolata</taxon>
        <taxon>Perkinsozoa</taxon>
        <taxon>Perkinsea</taxon>
        <taxon>Perkinsida</taxon>
        <taxon>Perkinsidae</taxon>
        <taxon>Perkinsus</taxon>
    </lineage>
</organism>
<keyword evidence="6" id="KW-0520">NAD</keyword>
<evidence type="ECO:0000256" key="1">
    <source>
        <dbReference type="ARBA" id="ARBA00008824"/>
    </source>
</evidence>
<evidence type="ECO:0000256" key="5">
    <source>
        <dbReference type="ARBA" id="ARBA00023002"/>
    </source>
</evidence>
<dbReference type="NCBIfam" id="TIGR01772">
    <property type="entry name" value="MDH_euk_gproteo"/>
    <property type="match status" value="2"/>
</dbReference>
<evidence type="ECO:0000313" key="10">
    <source>
        <dbReference type="EMBL" id="KAF4696861.1"/>
    </source>
</evidence>
<comment type="similarity">
    <text evidence="1">Belongs to the LDH/MDH superfamily. MDH type 1 family.</text>
</comment>
<evidence type="ECO:0000259" key="9">
    <source>
        <dbReference type="Pfam" id="PF02866"/>
    </source>
</evidence>
<dbReference type="FunFam" id="3.90.110.10:FF:000001">
    <property type="entry name" value="Malate dehydrogenase"/>
    <property type="match status" value="2"/>
</dbReference>
<comment type="subunit">
    <text evidence="2">Homodimer.</text>
</comment>